<dbReference type="Pfam" id="PF00072">
    <property type="entry name" value="Response_reg"/>
    <property type="match status" value="1"/>
</dbReference>
<evidence type="ECO:0000259" key="3">
    <source>
        <dbReference type="PROSITE" id="PS50110"/>
    </source>
</evidence>
<reference evidence="4 5" key="1">
    <citation type="submission" date="2019-02" db="EMBL/GenBank/DDBJ databases">
        <title>Deep-cultivation of Planctomycetes and their phenomic and genomic characterization uncovers novel biology.</title>
        <authorList>
            <person name="Wiegand S."/>
            <person name="Jogler M."/>
            <person name="Boedeker C."/>
            <person name="Pinto D."/>
            <person name="Vollmers J."/>
            <person name="Rivas-Marin E."/>
            <person name="Kohn T."/>
            <person name="Peeters S.H."/>
            <person name="Heuer A."/>
            <person name="Rast P."/>
            <person name="Oberbeckmann S."/>
            <person name="Bunk B."/>
            <person name="Jeske O."/>
            <person name="Meyerdierks A."/>
            <person name="Storesund J.E."/>
            <person name="Kallscheuer N."/>
            <person name="Luecker S."/>
            <person name="Lage O.M."/>
            <person name="Pohl T."/>
            <person name="Merkel B.J."/>
            <person name="Hornburger P."/>
            <person name="Mueller R.-W."/>
            <person name="Bruemmer F."/>
            <person name="Labrenz M."/>
            <person name="Spormann A.M."/>
            <person name="Op Den Camp H."/>
            <person name="Overmann J."/>
            <person name="Amann R."/>
            <person name="Jetten M.S.M."/>
            <person name="Mascher T."/>
            <person name="Medema M.H."/>
            <person name="Devos D.P."/>
            <person name="Kaster A.-K."/>
            <person name="Ovreas L."/>
            <person name="Rohde M."/>
            <person name="Galperin M.Y."/>
            <person name="Jogler C."/>
        </authorList>
    </citation>
    <scope>NUCLEOTIDE SEQUENCE [LARGE SCALE GENOMIC DNA]</scope>
    <source>
        <strain evidence="4 5">KOR34</strain>
    </source>
</reference>
<dbReference type="InterPro" id="IPR011006">
    <property type="entry name" value="CheY-like_superfamily"/>
</dbReference>
<dbReference type="InterPro" id="IPR050595">
    <property type="entry name" value="Bact_response_regulator"/>
</dbReference>
<gene>
    <name evidence="4" type="ORF">KOR34_22160</name>
</gene>
<dbReference type="PANTHER" id="PTHR44591:SF23">
    <property type="entry name" value="CHEY SUBFAMILY"/>
    <property type="match status" value="1"/>
</dbReference>
<evidence type="ECO:0000313" key="4">
    <source>
        <dbReference type="EMBL" id="TWT37269.1"/>
    </source>
</evidence>
<evidence type="ECO:0000256" key="2">
    <source>
        <dbReference type="PROSITE-ProRule" id="PRU00169"/>
    </source>
</evidence>
<dbReference type="SUPFAM" id="SSF52172">
    <property type="entry name" value="CheY-like"/>
    <property type="match status" value="1"/>
</dbReference>
<comment type="caution">
    <text evidence="2">Lacks conserved residue(s) required for the propagation of feature annotation.</text>
</comment>
<dbReference type="AlphaFoldDB" id="A0A5C5VH76"/>
<evidence type="ECO:0000313" key="5">
    <source>
        <dbReference type="Proteomes" id="UP000316714"/>
    </source>
</evidence>
<dbReference type="PANTHER" id="PTHR44591">
    <property type="entry name" value="STRESS RESPONSE REGULATOR PROTEIN 1"/>
    <property type="match status" value="1"/>
</dbReference>
<dbReference type="GO" id="GO:0000160">
    <property type="term" value="P:phosphorelay signal transduction system"/>
    <property type="evidence" value="ECO:0007669"/>
    <property type="project" value="InterPro"/>
</dbReference>
<dbReference type="InterPro" id="IPR001789">
    <property type="entry name" value="Sig_transdc_resp-reg_receiver"/>
</dbReference>
<organism evidence="4 5">
    <name type="scientific">Posidoniimonas corsicana</name>
    <dbReference type="NCBI Taxonomy" id="1938618"/>
    <lineage>
        <taxon>Bacteria</taxon>
        <taxon>Pseudomonadati</taxon>
        <taxon>Planctomycetota</taxon>
        <taxon>Planctomycetia</taxon>
        <taxon>Pirellulales</taxon>
        <taxon>Lacipirellulaceae</taxon>
        <taxon>Posidoniimonas</taxon>
    </lineage>
</organism>
<comment type="caution">
    <text evidence="4">The sequence shown here is derived from an EMBL/GenBank/DDBJ whole genome shotgun (WGS) entry which is preliminary data.</text>
</comment>
<proteinExistence type="predicted"/>
<dbReference type="RefSeq" id="WP_228714576.1">
    <property type="nucleotide sequence ID" value="NZ_SIHJ01000001.1"/>
</dbReference>
<keyword evidence="5" id="KW-1185">Reference proteome</keyword>
<protein>
    <submittedName>
        <fullName evidence="4">Chemotaxis regulatory protein CheY</fullName>
    </submittedName>
</protein>
<feature type="domain" description="Response regulatory" evidence="3">
    <location>
        <begin position="3"/>
        <end position="121"/>
    </location>
</feature>
<name>A0A5C5VH76_9BACT</name>
<evidence type="ECO:0000256" key="1">
    <source>
        <dbReference type="ARBA" id="ARBA00022553"/>
    </source>
</evidence>
<dbReference type="Gene3D" id="3.40.50.2300">
    <property type="match status" value="1"/>
</dbReference>
<sequence length="123" mass="13641">MKRILDIGNCGPDHGSLTRFFTSHFDCTVDQADRAEDALPKLRDNGYDLVVVNRKLDIDYTDGIDVIRQIKSDERLASTPVMLITNFPEHQDAAEQAGALRGFGKLELEHADTVSRVKAALGE</sequence>
<accession>A0A5C5VH76</accession>
<dbReference type="PROSITE" id="PS50110">
    <property type="entry name" value="RESPONSE_REGULATORY"/>
    <property type="match status" value="1"/>
</dbReference>
<dbReference type="Proteomes" id="UP000316714">
    <property type="component" value="Unassembled WGS sequence"/>
</dbReference>
<dbReference type="EMBL" id="SIHJ01000001">
    <property type="protein sequence ID" value="TWT37269.1"/>
    <property type="molecule type" value="Genomic_DNA"/>
</dbReference>
<keyword evidence="1" id="KW-0597">Phosphoprotein</keyword>